<evidence type="ECO:0000256" key="6">
    <source>
        <dbReference type="ARBA" id="ARBA00022840"/>
    </source>
</evidence>
<sequence>MKLRHSVDHIIPINLLYLLLLYSTKKVDADSLIVDVIETVVSVAETVSSSYQNFKCRLQECCYDVIMDIDKFIYLVLEYLIHSQLYGQHLAKKVILKAISSHWLNRNPNKALVISLHGTPGTGKTYTSQMIAQSMFRKGEKSNYVHMLPSTLHFSDSRIVQQYKNDLKSWIRGNISLCDRNLFIFDEVDKAPQTVFDVVKPFTDYHSNIDGVDYRKSIFIFISNAAGGEVADRTLEHYNRGDEREQITLEEMEEPIALNVYNSIGGMEESQLIASSLIDHFVPYLPLERKHVILCIEKYLKSRFVTPTKKRVESIADSMNYFPKSSGVYSSSGCKRVNQKVDLYLETEELEEMPDLKTAKDNLDEL</sequence>
<reference evidence="12" key="1">
    <citation type="submission" date="2017-02" db="UniProtKB">
        <authorList>
            <consortium name="WormBaseParasite"/>
        </authorList>
    </citation>
    <scope>IDENTIFICATION</scope>
</reference>
<feature type="chain" id="PRO_5043122765" evidence="8">
    <location>
        <begin position="30"/>
        <end position="366"/>
    </location>
</feature>
<dbReference type="InterPro" id="IPR027417">
    <property type="entry name" value="P-loop_NTPase"/>
</dbReference>
<evidence type="ECO:0000256" key="8">
    <source>
        <dbReference type="SAM" id="SignalP"/>
    </source>
</evidence>
<keyword evidence="6" id="KW-0067">ATP-binding</keyword>
<evidence type="ECO:0000313" key="11">
    <source>
        <dbReference type="Proteomes" id="UP000274131"/>
    </source>
</evidence>
<dbReference type="STRING" id="51028.A0A0N4V953"/>
<dbReference type="GO" id="GO:0005788">
    <property type="term" value="C:endoplasmic reticulum lumen"/>
    <property type="evidence" value="ECO:0007669"/>
    <property type="project" value="UniProtKB-SubCell"/>
</dbReference>
<evidence type="ECO:0000256" key="3">
    <source>
        <dbReference type="ARBA" id="ARBA00022729"/>
    </source>
</evidence>
<protein>
    <submittedName>
        <fullName evidence="12">AAA domain-containing protein</fullName>
    </submittedName>
</protein>
<dbReference type="PANTHER" id="PTHR10760">
    <property type="entry name" value="TORSIN"/>
    <property type="match status" value="1"/>
</dbReference>
<evidence type="ECO:0000256" key="2">
    <source>
        <dbReference type="ARBA" id="ARBA00006235"/>
    </source>
</evidence>
<evidence type="ECO:0000256" key="1">
    <source>
        <dbReference type="ARBA" id="ARBA00004319"/>
    </source>
</evidence>
<evidence type="ECO:0000313" key="12">
    <source>
        <dbReference type="WBParaSite" id="EVEC_0000695501-mRNA-1"/>
    </source>
</evidence>
<evidence type="ECO:0000256" key="7">
    <source>
        <dbReference type="ARBA" id="ARBA00023180"/>
    </source>
</evidence>
<feature type="domain" description="AAA+ ATPase" evidence="9">
    <location>
        <begin position="110"/>
        <end position="251"/>
    </location>
</feature>
<dbReference type="Pfam" id="PF21376">
    <property type="entry name" value="TOR1A_C"/>
    <property type="match status" value="1"/>
</dbReference>
<accession>A0A0N4V953</accession>
<dbReference type="InterPro" id="IPR001270">
    <property type="entry name" value="ClpA/B"/>
</dbReference>
<dbReference type="EMBL" id="UXUI01008527">
    <property type="protein sequence ID" value="VDD91729.1"/>
    <property type="molecule type" value="Genomic_DNA"/>
</dbReference>
<keyword evidence="7" id="KW-0325">Glycoprotein</keyword>
<dbReference type="OrthoDB" id="19623at2759"/>
<dbReference type="InterPro" id="IPR003593">
    <property type="entry name" value="AAA+_ATPase"/>
</dbReference>
<gene>
    <name evidence="10" type="ORF">EVEC_LOCUS6480</name>
</gene>
<dbReference type="CDD" id="cd00009">
    <property type="entry name" value="AAA"/>
    <property type="match status" value="1"/>
</dbReference>
<comment type="similarity">
    <text evidence="2">Belongs to the ClpA/ClpB family. Torsin subfamily.</text>
</comment>
<dbReference type="AlphaFoldDB" id="A0A0N4V953"/>
<keyword evidence="3 8" id="KW-0732">Signal</keyword>
<evidence type="ECO:0000256" key="4">
    <source>
        <dbReference type="ARBA" id="ARBA00022741"/>
    </source>
</evidence>
<proteinExistence type="inferred from homology"/>
<evidence type="ECO:0000256" key="5">
    <source>
        <dbReference type="ARBA" id="ARBA00022824"/>
    </source>
</evidence>
<dbReference type="WBParaSite" id="EVEC_0000695501-mRNA-1">
    <property type="protein sequence ID" value="EVEC_0000695501-mRNA-1"/>
    <property type="gene ID" value="EVEC_0000695501"/>
</dbReference>
<dbReference type="FunFam" id="3.40.50.300:FF:002276">
    <property type="entry name" value="Torsin, putative"/>
    <property type="match status" value="1"/>
</dbReference>
<dbReference type="GO" id="GO:0005524">
    <property type="term" value="F:ATP binding"/>
    <property type="evidence" value="ECO:0007669"/>
    <property type="project" value="UniProtKB-KW"/>
</dbReference>
<evidence type="ECO:0000259" key="9">
    <source>
        <dbReference type="SMART" id="SM00382"/>
    </source>
</evidence>
<dbReference type="InterPro" id="IPR049337">
    <property type="entry name" value="TOR1A_C"/>
</dbReference>
<dbReference type="PRINTS" id="PR00300">
    <property type="entry name" value="CLPPROTEASEA"/>
</dbReference>
<dbReference type="PANTHER" id="PTHR10760:SF2">
    <property type="entry name" value="LD13476P-RELATED"/>
    <property type="match status" value="1"/>
</dbReference>
<dbReference type="Proteomes" id="UP000274131">
    <property type="component" value="Unassembled WGS sequence"/>
</dbReference>
<keyword evidence="4" id="KW-0547">Nucleotide-binding</keyword>
<name>A0A0N4V953_ENTVE</name>
<feature type="signal peptide" evidence="8">
    <location>
        <begin position="1"/>
        <end position="29"/>
    </location>
</feature>
<comment type="subcellular location">
    <subcellularLocation>
        <location evidence="1">Endoplasmic reticulum lumen</location>
    </subcellularLocation>
</comment>
<evidence type="ECO:0000313" key="10">
    <source>
        <dbReference type="EMBL" id="VDD91729.1"/>
    </source>
</evidence>
<keyword evidence="11" id="KW-1185">Reference proteome</keyword>
<dbReference type="SMART" id="SM00382">
    <property type="entry name" value="AAA"/>
    <property type="match status" value="1"/>
</dbReference>
<dbReference type="Gene3D" id="3.40.50.300">
    <property type="entry name" value="P-loop containing nucleotide triphosphate hydrolases"/>
    <property type="match status" value="1"/>
</dbReference>
<keyword evidence="5" id="KW-0256">Endoplasmic reticulum</keyword>
<dbReference type="Pfam" id="PF06309">
    <property type="entry name" value="Torsin"/>
    <property type="match status" value="1"/>
</dbReference>
<dbReference type="GO" id="GO:0016887">
    <property type="term" value="F:ATP hydrolysis activity"/>
    <property type="evidence" value="ECO:0007669"/>
    <property type="project" value="InterPro"/>
</dbReference>
<reference evidence="10 11" key="2">
    <citation type="submission" date="2018-10" db="EMBL/GenBank/DDBJ databases">
        <authorList>
            <consortium name="Pathogen Informatics"/>
        </authorList>
    </citation>
    <scope>NUCLEOTIDE SEQUENCE [LARGE SCALE GENOMIC DNA]</scope>
</reference>
<organism evidence="12">
    <name type="scientific">Enterobius vermicularis</name>
    <name type="common">Human pinworm</name>
    <dbReference type="NCBI Taxonomy" id="51028"/>
    <lineage>
        <taxon>Eukaryota</taxon>
        <taxon>Metazoa</taxon>
        <taxon>Ecdysozoa</taxon>
        <taxon>Nematoda</taxon>
        <taxon>Chromadorea</taxon>
        <taxon>Rhabditida</taxon>
        <taxon>Spirurina</taxon>
        <taxon>Oxyuridomorpha</taxon>
        <taxon>Oxyuroidea</taxon>
        <taxon>Oxyuridae</taxon>
        <taxon>Enterobius</taxon>
    </lineage>
</organism>
<dbReference type="SUPFAM" id="SSF52540">
    <property type="entry name" value="P-loop containing nucleoside triphosphate hydrolases"/>
    <property type="match status" value="1"/>
</dbReference>
<dbReference type="InterPro" id="IPR010448">
    <property type="entry name" value="Torsin"/>
</dbReference>